<accession>A0A392R0D3</accession>
<evidence type="ECO:0000313" key="1">
    <source>
        <dbReference type="EMBL" id="MCI30061.1"/>
    </source>
</evidence>
<evidence type="ECO:0000313" key="2">
    <source>
        <dbReference type="Proteomes" id="UP000265520"/>
    </source>
</evidence>
<proteinExistence type="predicted"/>
<comment type="caution">
    <text evidence="1">The sequence shown here is derived from an EMBL/GenBank/DDBJ whole genome shotgun (WGS) entry which is preliminary data.</text>
</comment>
<dbReference type="AlphaFoldDB" id="A0A392R0D3"/>
<name>A0A392R0D3_9FABA</name>
<feature type="non-terminal residue" evidence="1">
    <location>
        <position position="77"/>
    </location>
</feature>
<keyword evidence="2" id="KW-1185">Reference proteome</keyword>
<sequence length="77" mass="8421">MRPLQNGGAAMQNCLHWAWAGPKNHDATMVTDADLILSGEPVPESDGCFCFGIELGINGFGRISWYCERVVGTVHDR</sequence>
<dbReference type="Proteomes" id="UP000265520">
    <property type="component" value="Unassembled WGS sequence"/>
</dbReference>
<reference evidence="1 2" key="1">
    <citation type="journal article" date="2018" name="Front. Plant Sci.">
        <title>Red Clover (Trifolium pratense) and Zigzag Clover (T. medium) - A Picture of Genomic Similarities and Differences.</title>
        <authorList>
            <person name="Dluhosova J."/>
            <person name="Istvanek J."/>
            <person name="Nedelnik J."/>
            <person name="Repkova J."/>
        </authorList>
    </citation>
    <scope>NUCLEOTIDE SEQUENCE [LARGE SCALE GENOMIC DNA]</scope>
    <source>
        <strain evidence="2">cv. 10/8</strain>
        <tissue evidence="1">Leaf</tissue>
    </source>
</reference>
<protein>
    <submittedName>
        <fullName evidence="1">Uncharacterized protein</fullName>
    </submittedName>
</protein>
<organism evidence="1 2">
    <name type="scientific">Trifolium medium</name>
    <dbReference type="NCBI Taxonomy" id="97028"/>
    <lineage>
        <taxon>Eukaryota</taxon>
        <taxon>Viridiplantae</taxon>
        <taxon>Streptophyta</taxon>
        <taxon>Embryophyta</taxon>
        <taxon>Tracheophyta</taxon>
        <taxon>Spermatophyta</taxon>
        <taxon>Magnoliopsida</taxon>
        <taxon>eudicotyledons</taxon>
        <taxon>Gunneridae</taxon>
        <taxon>Pentapetalae</taxon>
        <taxon>rosids</taxon>
        <taxon>fabids</taxon>
        <taxon>Fabales</taxon>
        <taxon>Fabaceae</taxon>
        <taxon>Papilionoideae</taxon>
        <taxon>50 kb inversion clade</taxon>
        <taxon>NPAAA clade</taxon>
        <taxon>Hologalegina</taxon>
        <taxon>IRL clade</taxon>
        <taxon>Trifolieae</taxon>
        <taxon>Trifolium</taxon>
    </lineage>
</organism>
<dbReference type="EMBL" id="LXQA010176761">
    <property type="protein sequence ID" value="MCI30061.1"/>
    <property type="molecule type" value="Genomic_DNA"/>
</dbReference>